<proteinExistence type="predicted"/>
<accession>A0ACB9DD01</accession>
<organism evidence="1 2">
    <name type="scientific">Smallanthus sonchifolius</name>
    <dbReference type="NCBI Taxonomy" id="185202"/>
    <lineage>
        <taxon>Eukaryota</taxon>
        <taxon>Viridiplantae</taxon>
        <taxon>Streptophyta</taxon>
        <taxon>Embryophyta</taxon>
        <taxon>Tracheophyta</taxon>
        <taxon>Spermatophyta</taxon>
        <taxon>Magnoliopsida</taxon>
        <taxon>eudicotyledons</taxon>
        <taxon>Gunneridae</taxon>
        <taxon>Pentapetalae</taxon>
        <taxon>asterids</taxon>
        <taxon>campanulids</taxon>
        <taxon>Asterales</taxon>
        <taxon>Asteraceae</taxon>
        <taxon>Asteroideae</taxon>
        <taxon>Heliantheae alliance</taxon>
        <taxon>Millerieae</taxon>
        <taxon>Smallanthus</taxon>
    </lineage>
</organism>
<comment type="caution">
    <text evidence="1">The sequence shown here is derived from an EMBL/GenBank/DDBJ whole genome shotgun (WGS) entry which is preliminary data.</text>
</comment>
<evidence type="ECO:0000313" key="1">
    <source>
        <dbReference type="EMBL" id="KAI3744494.1"/>
    </source>
</evidence>
<evidence type="ECO:0000313" key="2">
    <source>
        <dbReference type="Proteomes" id="UP001056120"/>
    </source>
</evidence>
<sequence>MLQESEKEMCSFVESLQSKLEDTRHREKVVGSDNKVHQLDSQLSKEQRVSSIAKKRVPNLSKKLAD</sequence>
<keyword evidence="2" id="KW-1185">Reference proteome</keyword>
<gene>
    <name evidence="1" type="ORF">L1987_57576</name>
</gene>
<name>A0ACB9DD01_9ASTR</name>
<dbReference type="EMBL" id="CM042036">
    <property type="protein sequence ID" value="KAI3744494.1"/>
    <property type="molecule type" value="Genomic_DNA"/>
</dbReference>
<protein>
    <submittedName>
        <fullName evidence="1">Uncharacterized protein</fullName>
    </submittedName>
</protein>
<dbReference type="Proteomes" id="UP001056120">
    <property type="component" value="Linkage Group LG19"/>
</dbReference>
<reference evidence="1 2" key="2">
    <citation type="journal article" date="2022" name="Mol. Ecol. Resour.">
        <title>The genomes of chicory, endive, great burdock and yacon provide insights into Asteraceae paleo-polyploidization history and plant inulin production.</title>
        <authorList>
            <person name="Fan W."/>
            <person name="Wang S."/>
            <person name="Wang H."/>
            <person name="Wang A."/>
            <person name="Jiang F."/>
            <person name="Liu H."/>
            <person name="Zhao H."/>
            <person name="Xu D."/>
            <person name="Zhang Y."/>
        </authorList>
    </citation>
    <scope>NUCLEOTIDE SEQUENCE [LARGE SCALE GENOMIC DNA]</scope>
    <source>
        <strain evidence="2">cv. Yunnan</strain>
        <tissue evidence="1">Leaves</tissue>
    </source>
</reference>
<reference evidence="2" key="1">
    <citation type="journal article" date="2022" name="Mol. Ecol. Resour.">
        <title>The genomes of chicory, endive, great burdock and yacon provide insights into Asteraceae palaeo-polyploidization history and plant inulin production.</title>
        <authorList>
            <person name="Fan W."/>
            <person name="Wang S."/>
            <person name="Wang H."/>
            <person name="Wang A."/>
            <person name="Jiang F."/>
            <person name="Liu H."/>
            <person name="Zhao H."/>
            <person name="Xu D."/>
            <person name="Zhang Y."/>
        </authorList>
    </citation>
    <scope>NUCLEOTIDE SEQUENCE [LARGE SCALE GENOMIC DNA]</scope>
    <source>
        <strain evidence="2">cv. Yunnan</strain>
    </source>
</reference>